<organism evidence="3 4">
    <name type="scientific">Phenylobacterium terrae</name>
    <dbReference type="NCBI Taxonomy" id="2665495"/>
    <lineage>
        <taxon>Bacteria</taxon>
        <taxon>Pseudomonadati</taxon>
        <taxon>Pseudomonadota</taxon>
        <taxon>Alphaproteobacteria</taxon>
        <taxon>Caulobacterales</taxon>
        <taxon>Caulobacteraceae</taxon>
        <taxon>Phenylobacterium</taxon>
    </lineage>
</organism>
<keyword evidence="1" id="KW-0732">Signal</keyword>
<name>A0ABW4N2G3_9CAUL</name>
<feature type="chain" id="PRO_5046833490" evidence="1">
    <location>
        <begin position="23"/>
        <end position="390"/>
    </location>
</feature>
<keyword evidence="3" id="KW-0378">Hydrolase</keyword>
<dbReference type="RefSeq" id="WP_377283687.1">
    <property type="nucleotide sequence ID" value="NZ_JBHRSI010000009.1"/>
</dbReference>
<sequence length="390" mass="42605">MRKLLPALLISGLLLGAPAAQAQTPVKAGTPSILFWTPEQQKAWYPAIEKVYRVNTVRRGGQVRALPKAAREIDPTFSHAGKTYSVSEYMRAYNVSGVLVLKDGQIIMERYGLGRRPRDRWTSFSVAKSVTSTLVGAAIQDGHINSLEDPVTAYIPELKGSAYEGVNVRQLLMMSSGVKWNEDYTDPKSDVAQAGAAILEPGVNPMVSYMRKLPRANPPGAKFTYNTGETDLVGVLVSKATGKTLSRYASEKLWKPIGMERDGIWMVDLAGHERGGCCMSMTLRDYGRIGQFLLEGGVARGKRILPEWWTAQATTPQITEGAPAPGYGYFWWMIPEGYAARGIFGQSIVTIPEERLVVVVNSAWPQATGRELSAAQAALLAAIREAAKEV</sequence>
<dbReference type="Proteomes" id="UP001597237">
    <property type="component" value="Unassembled WGS sequence"/>
</dbReference>
<dbReference type="InterPro" id="IPR050789">
    <property type="entry name" value="Diverse_Enzym_Activities"/>
</dbReference>
<dbReference type="PANTHER" id="PTHR43283">
    <property type="entry name" value="BETA-LACTAMASE-RELATED"/>
    <property type="match status" value="1"/>
</dbReference>
<keyword evidence="4" id="KW-1185">Reference proteome</keyword>
<accession>A0ABW4N2G3</accession>
<dbReference type="InterPro" id="IPR012338">
    <property type="entry name" value="Beta-lactam/transpept-like"/>
</dbReference>
<dbReference type="Pfam" id="PF00144">
    <property type="entry name" value="Beta-lactamase"/>
    <property type="match status" value="1"/>
</dbReference>
<dbReference type="EC" id="3.-.-.-" evidence="3"/>
<evidence type="ECO:0000313" key="3">
    <source>
        <dbReference type="EMBL" id="MFD1784364.1"/>
    </source>
</evidence>
<proteinExistence type="predicted"/>
<dbReference type="SUPFAM" id="SSF56601">
    <property type="entry name" value="beta-lactamase/transpeptidase-like"/>
    <property type="match status" value="1"/>
</dbReference>
<dbReference type="GO" id="GO:0016787">
    <property type="term" value="F:hydrolase activity"/>
    <property type="evidence" value="ECO:0007669"/>
    <property type="project" value="UniProtKB-KW"/>
</dbReference>
<dbReference type="PANTHER" id="PTHR43283:SF14">
    <property type="entry name" value="BLL8153 PROTEIN"/>
    <property type="match status" value="1"/>
</dbReference>
<gene>
    <name evidence="3" type="ORF">ACFSC0_13235</name>
</gene>
<evidence type="ECO:0000259" key="2">
    <source>
        <dbReference type="Pfam" id="PF00144"/>
    </source>
</evidence>
<feature type="domain" description="Beta-lactamase-related" evidence="2">
    <location>
        <begin position="87"/>
        <end position="382"/>
    </location>
</feature>
<reference evidence="4" key="1">
    <citation type="journal article" date="2019" name="Int. J. Syst. Evol. Microbiol.">
        <title>The Global Catalogue of Microorganisms (GCM) 10K type strain sequencing project: providing services to taxonomists for standard genome sequencing and annotation.</title>
        <authorList>
            <consortium name="The Broad Institute Genomics Platform"/>
            <consortium name="The Broad Institute Genome Sequencing Center for Infectious Disease"/>
            <person name="Wu L."/>
            <person name="Ma J."/>
        </authorList>
    </citation>
    <scope>NUCLEOTIDE SEQUENCE [LARGE SCALE GENOMIC DNA]</scope>
    <source>
        <strain evidence="4">DFY28</strain>
    </source>
</reference>
<dbReference type="InterPro" id="IPR001466">
    <property type="entry name" value="Beta-lactam-related"/>
</dbReference>
<protein>
    <submittedName>
        <fullName evidence="3">Serine hydrolase domain-containing protein</fullName>
        <ecNumber evidence="3">3.-.-.-</ecNumber>
    </submittedName>
</protein>
<evidence type="ECO:0000313" key="4">
    <source>
        <dbReference type="Proteomes" id="UP001597237"/>
    </source>
</evidence>
<dbReference type="Gene3D" id="3.40.710.10">
    <property type="entry name" value="DD-peptidase/beta-lactamase superfamily"/>
    <property type="match status" value="1"/>
</dbReference>
<feature type="signal peptide" evidence="1">
    <location>
        <begin position="1"/>
        <end position="22"/>
    </location>
</feature>
<comment type="caution">
    <text evidence="3">The sequence shown here is derived from an EMBL/GenBank/DDBJ whole genome shotgun (WGS) entry which is preliminary data.</text>
</comment>
<evidence type="ECO:0000256" key="1">
    <source>
        <dbReference type="SAM" id="SignalP"/>
    </source>
</evidence>
<dbReference type="EMBL" id="JBHUEY010000001">
    <property type="protein sequence ID" value="MFD1784364.1"/>
    <property type="molecule type" value="Genomic_DNA"/>
</dbReference>